<accession>A0ABN1MT83</accession>
<evidence type="ECO:0000313" key="2">
    <source>
        <dbReference type="EMBL" id="GAA0876225.1"/>
    </source>
</evidence>
<organism evidence="2 3">
    <name type="scientific">Wandonia haliotis</name>
    <dbReference type="NCBI Taxonomy" id="574963"/>
    <lineage>
        <taxon>Bacteria</taxon>
        <taxon>Pseudomonadati</taxon>
        <taxon>Bacteroidota</taxon>
        <taxon>Flavobacteriia</taxon>
        <taxon>Flavobacteriales</taxon>
        <taxon>Crocinitomicaceae</taxon>
        <taxon>Wandonia</taxon>
    </lineage>
</organism>
<proteinExistence type="predicted"/>
<comment type="caution">
    <text evidence="2">The sequence shown here is derived from an EMBL/GenBank/DDBJ whole genome shotgun (WGS) entry which is preliminary data.</text>
</comment>
<evidence type="ECO:0008006" key="4">
    <source>
        <dbReference type="Google" id="ProtNLM"/>
    </source>
</evidence>
<feature type="transmembrane region" description="Helical" evidence="1">
    <location>
        <begin position="86"/>
        <end position="105"/>
    </location>
</feature>
<keyword evidence="1" id="KW-0472">Membrane</keyword>
<name>A0ABN1MT83_9FLAO</name>
<keyword evidence="1" id="KW-0812">Transmembrane</keyword>
<feature type="transmembrane region" description="Helical" evidence="1">
    <location>
        <begin position="45"/>
        <end position="74"/>
    </location>
</feature>
<feature type="transmembrane region" description="Helical" evidence="1">
    <location>
        <begin position="21"/>
        <end position="39"/>
    </location>
</feature>
<keyword evidence="1" id="KW-1133">Transmembrane helix</keyword>
<evidence type="ECO:0000256" key="1">
    <source>
        <dbReference type="SAM" id="Phobius"/>
    </source>
</evidence>
<evidence type="ECO:0000313" key="3">
    <source>
        <dbReference type="Proteomes" id="UP001501126"/>
    </source>
</evidence>
<dbReference type="Proteomes" id="UP001501126">
    <property type="component" value="Unassembled WGS sequence"/>
</dbReference>
<dbReference type="RefSeq" id="WP_343788613.1">
    <property type="nucleotide sequence ID" value="NZ_BAAAFH010000022.1"/>
</dbReference>
<dbReference type="EMBL" id="BAAAFH010000022">
    <property type="protein sequence ID" value="GAA0876225.1"/>
    <property type="molecule type" value="Genomic_DNA"/>
</dbReference>
<protein>
    <recommendedName>
        <fullName evidence="4">Prepilin type IV endopeptidase peptidase domain-containing protein</fullName>
    </recommendedName>
</protein>
<keyword evidence="3" id="KW-1185">Reference proteome</keyword>
<feature type="transmembrane region" description="Helical" evidence="1">
    <location>
        <begin position="144"/>
        <end position="163"/>
    </location>
</feature>
<sequence length="164" mass="18743">MQIGNFVRKYKFRIDRFTLTEIGLLLFLYGSSLAIGNWFDTNKIVFVYIIAYILPVSTFGNNLSNLPFLIAWILGILGVGAKFDWFFSKGLFFTVVLYLVFKIRFVSKYQKDLVLGSSSGFRFSNNWYSSVSKSDSSLGDTRDMNHQMIMIGIAIFSLLMGFVI</sequence>
<reference evidence="2 3" key="1">
    <citation type="journal article" date="2019" name="Int. J. Syst. Evol. Microbiol.">
        <title>The Global Catalogue of Microorganisms (GCM) 10K type strain sequencing project: providing services to taxonomists for standard genome sequencing and annotation.</title>
        <authorList>
            <consortium name="The Broad Institute Genomics Platform"/>
            <consortium name="The Broad Institute Genome Sequencing Center for Infectious Disease"/>
            <person name="Wu L."/>
            <person name="Ma J."/>
        </authorList>
    </citation>
    <scope>NUCLEOTIDE SEQUENCE [LARGE SCALE GENOMIC DNA]</scope>
    <source>
        <strain evidence="2 3">JCM 16083</strain>
    </source>
</reference>
<gene>
    <name evidence="2" type="ORF">GCM10009118_26350</name>
</gene>